<accession>A0ABY7M4V1</accession>
<gene>
    <name evidence="2" type="ORF">O7R10_00805</name>
</gene>
<reference evidence="2" key="1">
    <citation type="submission" date="2022-12" db="EMBL/GenBank/DDBJ databases">
        <title>Genomic Characterization of Candidatus Phytoplasma sacchari in China.</title>
        <authorList>
            <person name="Zhang R.-Y."/>
        </authorList>
    </citation>
    <scope>NUCLEOTIDE SEQUENCE [LARGE SCALE GENOMIC DNA]</scope>
    <source>
        <strain evidence="2">SCWL1</strain>
    </source>
</reference>
<dbReference type="EMBL" id="CP115156">
    <property type="protein sequence ID" value="WBL31588.1"/>
    <property type="molecule type" value="Genomic_DNA"/>
</dbReference>
<proteinExistence type="predicted"/>
<evidence type="ECO:0008006" key="4">
    <source>
        <dbReference type="Google" id="ProtNLM"/>
    </source>
</evidence>
<sequence length="224" mass="26233">MNKKFKTKKNIIFAFIFIIFILSISIIYKKIENIKIKKEEIYSILDQKSDSKKSDLIFVQKLAYLGLKQFQDGLLDDDYKKLYQYIIKGDMDQFEENVLNGTLSTASTPLIQGTIDFLSKKLNKKINIILNTERKMKSLESHVLSSIYKLENIKNKNNKDNTISVKLCNINNSHFYVEKPNDTPGDGYCFFHALSFILDKKIPNWRNIIEKDLNFNLKKIKKNQ</sequence>
<keyword evidence="1" id="KW-1133">Transmembrane helix</keyword>
<protein>
    <recommendedName>
        <fullName evidence="4">OTU domain-containing protein</fullName>
    </recommendedName>
</protein>
<keyword evidence="3" id="KW-1185">Reference proteome</keyword>
<keyword evidence="1" id="KW-0472">Membrane</keyword>
<evidence type="ECO:0000313" key="3">
    <source>
        <dbReference type="Proteomes" id="UP001210120"/>
    </source>
</evidence>
<feature type="transmembrane region" description="Helical" evidence="1">
    <location>
        <begin position="12"/>
        <end position="28"/>
    </location>
</feature>
<keyword evidence="1" id="KW-0812">Transmembrane</keyword>
<name>A0ABY7M4V1_9MOLU</name>
<evidence type="ECO:0000313" key="2">
    <source>
        <dbReference type="EMBL" id="WBL31588.1"/>
    </source>
</evidence>
<evidence type="ECO:0000256" key="1">
    <source>
        <dbReference type="SAM" id="Phobius"/>
    </source>
</evidence>
<organism evidence="2 3">
    <name type="scientific">Candidatus Phytoplasma sacchari</name>
    <dbReference type="NCBI Taxonomy" id="2609813"/>
    <lineage>
        <taxon>Bacteria</taxon>
        <taxon>Bacillati</taxon>
        <taxon>Mycoplasmatota</taxon>
        <taxon>Mollicutes</taxon>
        <taxon>Acholeplasmatales</taxon>
        <taxon>Acholeplasmataceae</taxon>
        <taxon>Candidatus Phytoplasma</taxon>
        <taxon>16SrXI (Rice yellow dwarf group)</taxon>
    </lineage>
</organism>
<dbReference type="Proteomes" id="UP001210120">
    <property type="component" value="Chromosome"/>
</dbReference>